<dbReference type="Gene3D" id="1.20.1250.20">
    <property type="entry name" value="MFS general substrate transporter like domains"/>
    <property type="match status" value="1"/>
</dbReference>
<feature type="domain" description="Major facilitator superfamily (MFS) profile" evidence="7">
    <location>
        <begin position="249"/>
        <end position="433"/>
    </location>
</feature>
<evidence type="ECO:0000256" key="6">
    <source>
        <dbReference type="SAM" id="Phobius"/>
    </source>
</evidence>
<feature type="transmembrane region" description="Helical" evidence="6">
    <location>
        <begin position="313"/>
        <end position="332"/>
    </location>
</feature>
<name>A0A1R4G9U0_9MICC</name>
<reference evidence="8 9" key="1">
    <citation type="submission" date="2017-02" db="EMBL/GenBank/DDBJ databases">
        <authorList>
            <person name="Peterson S.W."/>
        </authorList>
    </citation>
    <scope>NUCLEOTIDE SEQUENCE [LARGE SCALE GENOMIC DNA]</scope>
    <source>
        <strain evidence="8 9">B Ar 00.02</strain>
    </source>
</reference>
<protein>
    <submittedName>
        <fullName evidence="8">ABC transporter, permease protein</fullName>
    </submittedName>
</protein>
<dbReference type="PANTHER" id="PTHR23542:SF1">
    <property type="entry name" value="MAJOR FACILITATOR SUPERFAMILY (MFS) PROFILE DOMAIN-CONTAINING PROTEIN"/>
    <property type="match status" value="1"/>
</dbReference>
<keyword evidence="9" id="KW-1185">Reference proteome</keyword>
<keyword evidence="2 6" id="KW-0812">Transmembrane</keyword>
<dbReference type="AlphaFoldDB" id="A0A1R4G9U0"/>
<dbReference type="SUPFAM" id="SSF103473">
    <property type="entry name" value="MFS general substrate transporter"/>
    <property type="match status" value="1"/>
</dbReference>
<feature type="transmembrane region" description="Helical" evidence="6">
    <location>
        <begin position="201"/>
        <end position="220"/>
    </location>
</feature>
<evidence type="ECO:0000256" key="2">
    <source>
        <dbReference type="ARBA" id="ARBA00022692"/>
    </source>
</evidence>
<dbReference type="EMBL" id="FUHW01000032">
    <property type="protein sequence ID" value="SJM64833.1"/>
    <property type="molecule type" value="Genomic_DNA"/>
</dbReference>
<sequence length="433" mass="43746">MKYMNTDPSAPTTGAHPATETTPRSRGSFRSLLELAGPGFFPLAFFARLPLAMLTIGTLTLISTATGSYASGGIAAGAVGVGSAIGAPLIGYAADRWGQRPVLLPVALLHALVVAVLILAGIGIIDSESLLLVIVISFAAGASCPQVGPLARVRWMALTQGRSRGRRELETALSYESTVDELTFVMGPALVGVLASLAAPWLPLALAAVLTAVLVPAFAVHPTSHAIELQDSGAEPVPGSGWIPARVVRVGLCVLGMTGMGTLFGSVSAGAVSYAGLFGHASAGGLLYAALGLTSAIAALSVSLWPRGWAQPVRWAACALLLIPLALLLQVPDTMGTMVVFLLLIGLPIGPILVTIFTVGGDVAPIGRMGTVMTMLASGIVVGTAIGNGFAGVLADVVGPQGAFLVAAAAAVVLFGSGAGTYALGRVRRTDSV</sequence>
<dbReference type="InterPro" id="IPR011701">
    <property type="entry name" value="MFS"/>
</dbReference>
<feature type="transmembrane region" description="Helical" evidence="6">
    <location>
        <begin position="372"/>
        <end position="391"/>
    </location>
</feature>
<feature type="transmembrane region" description="Helical" evidence="6">
    <location>
        <begin position="338"/>
        <end position="360"/>
    </location>
</feature>
<dbReference type="GO" id="GO:0005886">
    <property type="term" value="C:plasma membrane"/>
    <property type="evidence" value="ECO:0007669"/>
    <property type="project" value="UniProtKB-SubCell"/>
</dbReference>
<comment type="subcellular location">
    <subcellularLocation>
        <location evidence="1">Cell membrane</location>
        <topology evidence="1">Multi-pass membrane protein</topology>
    </subcellularLocation>
</comment>
<evidence type="ECO:0000256" key="3">
    <source>
        <dbReference type="ARBA" id="ARBA00022989"/>
    </source>
</evidence>
<feature type="transmembrane region" description="Helical" evidence="6">
    <location>
        <begin position="40"/>
        <end position="62"/>
    </location>
</feature>
<feature type="compositionally biased region" description="Polar residues" evidence="5">
    <location>
        <begin position="1"/>
        <end position="12"/>
    </location>
</feature>
<feature type="transmembrane region" description="Helical" evidence="6">
    <location>
        <begin position="102"/>
        <end position="125"/>
    </location>
</feature>
<feature type="transmembrane region" description="Helical" evidence="6">
    <location>
        <begin position="172"/>
        <end position="195"/>
    </location>
</feature>
<dbReference type="InterPro" id="IPR036259">
    <property type="entry name" value="MFS_trans_sf"/>
</dbReference>
<evidence type="ECO:0000313" key="9">
    <source>
        <dbReference type="Proteomes" id="UP000195913"/>
    </source>
</evidence>
<feature type="transmembrane region" description="Helical" evidence="6">
    <location>
        <begin position="131"/>
        <end position="151"/>
    </location>
</feature>
<keyword evidence="4 6" id="KW-0472">Membrane</keyword>
<accession>A0A1R4G9U0</accession>
<feature type="transmembrane region" description="Helical" evidence="6">
    <location>
        <begin position="403"/>
        <end position="424"/>
    </location>
</feature>
<proteinExistence type="predicted"/>
<feature type="transmembrane region" description="Helical" evidence="6">
    <location>
        <begin position="250"/>
        <end position="274"/>
    </location>
</feature>
<feature type="transmembrane region" description="Helical" evidence="6">
    <location>
        <begin position="68"/>
        <end position="90"/>
    </location>
</feature>
<evidence type="ECO:0000259" key="7">
    <source>
        <dbReference type="PROSITE" id="PS50850"/>
    </source>
</evidence>
<evidence type="ECO:0000256" key="4">
    <source>
        <dbReference type="ARBA" id="ARBA00023136"/>
    </source>
</evidence>
<dbReference type="PROSITE" id="PS50850">
    <property type="entry name" value="MFS"/>
    <property type="match status" value="1"/>
</dbReference>
<feature type="region of interest" description="Disordered" evidence="5">
    <location>
        <begin position="1"/>
        <end position="25"/>
    </location>
</feature>
<evidence type="ECO:0000313" key="8">
    <source>
        <dbReference type="EMBL" id="SJM64833.1"/>
    </source>
</evidence>
<keyword evidence="3 6" id="KW-1133">Transmembrane helix</keyword>
<evidence type="ECO:0000256" key="5">
    <source>
        <dbReference type="SAM" id="MobiDB-lite"/>
    </source>
</evidence>
<dbReference type="Proteomes" id="UP000195913">
    <property type="component" value="Unassembled WGS sequence"/>
</dbReference>
<evidence type="ECO:0000256" key="1">
    <source>
        <dbReference type="ARBA" id="ARBA00004651"/>
    </source>
</evidence>
<dbReference type="PANTHER" id="PTHR23542">
    <property type="match status" value="1"/>
</dbReference>
<gene>
    <name evidence="8" type="ORF">FM101_08840</name>
</gene>
<feature type="transmembrane region" description="Helical" evidence="6">
    <location>
        <begin position="286"/>
        <end position="306"/>
    </location>
</feature>
<dbReference type="GO" id="GO:0022857">
    <property type="term" value="F:transmembrane transporter activity"/>
    <property type="evidence" value="ECO:0007669"/>
    <property type="project" value="InterPro"/>
</dbReference>
<dbReference type="Pfam" id="PF07690">
    <property type="entry name" value="MFS_1"/>
    <property type="match status" value="1"/>
</dbReference>
<dbReference type="InterPro" id="IPR020846">
    <property type="entry name" value="MFS_dom"/>
</dbReference>
<organism evidence="8 9">
    <name type="scientific">Arthrobacter rhombi</name>
    <dbReference type="NCBI Taxonomy" id="71253"/>
    <lineage>
        <taxon>Bacteria</taxon>
        <taxon>Bacillati</taxon>
        <taxon>Actinomycetota</taxon>
        <taxon>Actinomycetes</taxon>
        <taxon>Micrococcales</taxon>
        <taxon>Micrococcaceae</taxon>
        <taxon>Arthrobacter</taxon>
    </lineage>
</organism>